<dbReference type="Pfam" id="PF07690">
    <property type="entry name" value="MFS_1"/>
    <property type="match status" value="1"/>
</dbReference>
<feature type="transmembrane region" description="Helical" evidence="5">
    <location>
        <begin position="352"/>
        <end position="373"/>
    </location>
</feature>
<dbReference type="InterPro" id="IPR020846">
    <property type="entry name" value="MFS_dom"/>
</dbReference>
<keyword evidence="7" id="KW-0762">Sugar transport</keyword>
<dbReference type="InterPro" id="IPR036259">
    <property type="entry name" value="MFS_trans_sf"/>
</dbReference>
<keyword evidence="2 5" id="KW-0812">Transmembrane</keyword>
<gene>
    <name evidence="7" type="ORF">GCM10011611_53690</name>
</gene>
<dbReference type="PROSITE" id="PS50850">
    <property type="entry name" value="MFS"/>
    <property type="match status" value="1"/>
</dbReference>
<evidence type="ECO:0000256" key="3">
    <source>
        <dbReference type="ARBA" id="ARBA00022989"/>
    </source>
</evidence>
<evidence type="ECO:0000256" key="5">
    <source>
        <dbReference type="SAM" id="Phobius"/>
    </source>
</evidence>
<feature type="transmembrane region" description="Helical" evidence="5">
    <location>
        <begin position="379"/>
        <end position="398"/>
    </location>
</feature>
<feature type="domain" description="Major facilitator superfamily (MFS) profile" evidence="6">
    <location>
        <begin position="15"/>
        <end position="402"/>
    </location>
</feature>
<reference evidence="7" key="2">
    <citation type="submission" date="2020-09" db="EMBL/GenBank/DDBJ databases">
        <authorList>
            <person name="Sun Q."/>
            <person name="Zhou Y."/>
        </authorList>
    </citation>
    <scope>NUCLEOTIDE SEQUENCE</scope>
    <source>
        <strain evidence="7">CGMCC 1.15725</strain>
    </source>
</reference>
<evidence type="ECO:0000256" key="2">
    <source>
        <dbReference type="ARBA" id="ARBA00022692"/>
    </source>
</evidence>
<dbReference type="AlphaFoldDB" id="A0A8J3E6E3"/>
<proteinExistence type="predicted"/>
<dbReference type="InterPro" id="IPR005829">
    <property type="entry name" value="Sugar_transporter_CS"/>
</dbReference>
<evidence type="ECO:0000256" key="1">
    <source>
        <dbReference type="ARBA" id="ARBA00004141"/>
    </source>
</evidence>
<dbReference type="PANTHER" id="PTHR23508">
    <property type="entry name" value="CARBOXYLIC ACID TRANSPORTER PROTEIN HOMOLOG"/>
    <property type="match status" value="1"/>
</dbReference>
<feature type="transmembrane region" description="Helical" evidence="5">
    <location>
        <begin position="52"/>
        <end position="72"/>
    </location>
</feature>
<evidence type="ECO:0000313" key="7">
    <source>
        <dbReference type="EMBL" id="GGF40519.1"/>
    </source>
</evidence>
<dbReference type="PROSITE" id="PS00217">
    <property type="entry name" value="SUGAR_TRANSPORT_2"/>
    <property type="match status" value="1"/>
</dbReference>
<protein>
    <submittedName>
        <fullName evidence="7">Sugar transporter</fullName>
    </submittedName>
</protein>
<feature type="transmembrane region" description="Helical" evidence="5">
    <location>
        <begin position="105"/>
        <end position="127"/>
    </location>
</feature>
<evidence type="ECO:0000256" key="4">
    <source>
        <dbReference type="ARBA" id="ARBA00023136"/>
    </source>
</evidence>
<keyword evidence="8" id="KW-1185">Reference proteome</keyword>
<organism evidence="7 8">
    <name type="scientific">Aliidongia dinghuensis</name>
    <dbReference type="NCBI Taxonomy" id="1867774"/>
    <lineage>
        <taxon>Bacteria</taxon>
        <taxon>Pseudomonadati</taxon>
        <taxon>Pseudomonadota</taxon>
        <taxon>Alphaproteobacteria</taxon>
        <taxon>Rhodospirillales</taxon>
        <taxon>Dongiaceae</taxon>
        <taxon>Aliidongia</taxon>
    </lineage>
</organism>
<dbReference type="GO" id="GO:0046943">
    <property type="term" value="F:carboxylic acid transmembrane transporter activity"/>
    <property type="evidence" value="ECO:0007669"/>
    <property type="project" value="TreeGrafter"/>
</dbReference>
<reference evidence="7" key="1">
    <citation type="journal article" date="2014" name="Int. J. Syst. Evol. Microbiol.">
        <title>Complete genome sequence of Corynebacterium casei LMG S-19264T (=DSM 44701T), isolated from a smear-ripened cheese.</title>
        <authorList>
            <consortium name="US DOE Joint Genome Institute (JGI-PGF)"/>
            <person name="Walter F."/>
            <person name="Albersmeier A."/>
            <person name="Kalinowski J."/>
            <person name="Ruckert C."/>
        </authorList>
    </citation>
    <scope>NUCLEOTIDE SEQUENCE</scope>
    <source>
        <strain evidence="7">CGMCC 1.15725</strain>
    </source>
</reference>
<feature type="transmembrane region" description="Helical" evidence="5">
    <location>
        <begin position="289"/>
        <end position="307"/>
    </location>
</feature>
<dbReference type="InterPro" id="IPR011701">
    <property type="entry name" value="MFS"/>
</dbReference>
<dbReference type="CDD" id="cd17371">
    <property type="entry name" value="MFS_MucK"/>
    <property type="match status" value="1"/>
</dbReference>
<sequence length="430" mass="46473">MVVWYRELSERERRTFWGCFGGWALDAMDVQIFSFLIPTLVAAWGISQVQAGLLGTSALVASAIGGWIGGVLSDQYGRVRVMQITVLWFALFTCLSGFTNSYPQLLVVRCLQGLGFGGEWAAGAVLMGEIIRPAHRGKAVGTVQSGYAIGWGVAALLSSLAFWALPEAYAWRALFWIGLLPALLVVYIRRFIDEPQVFKAAHRAAGVRTNPLDIFRPPLLRTTLLASMLALGVQGSSYAIITWLPTFLKTVRHLTSVGAGSYVAVVTLGAFCGYLTSAYLTDAIGRRKNFLIFAVCCWVVDFVYMYVPFGNSTTLLLGLPFGFFTQGIYASLGPYFTELFPTRVRATGQSFAYNLGRSLGACFIALIGMLAQVMPLAQAIGMLSLGGYLVAIVATLMLPETRGIALDQVTGDQVTGEAPEASVLRASTAD</sequence>
<accession>A0A8J3E6E3</accession>
<dbReference type="PANTHER" id="PTHR23508:SF10">
    <property type="entry name" value="CARBOXYLIC ACID TRANSPORTER PROTEIN HOMOLOG"/>
    <property type="match status" value="1"/>
</dbReference>
<comment type="subcellular location">
    <subcellularLocation>
        <location evidence="1">Membrane</location>
        <topology evidence="1">Multi-pass membrane protein</topology>
    </subcellularLocation>
</comment>
<feature type="transmembrane region" description="Helical" evidence="5">
    <location>
        <begin position="79"/>
        <end position="99"/>
    </location>
</feature>
<dbReference type="EMBL" id="BMJQ01000017">
    <property type="protein sequence ID" value="GGF40519.1"/>
    <property type="molecule type" value="Genomic_DNA"/>
</dbReference>
<dbReference type="Gene3D" id="1.20.1250.20">
    <property type="entry name" value="MFS general substrate transporter like domains"/>
    <property type="match status" value="2"/>
</dbReference>
<name>A0A8J3E6E3_9PROT</name>
<feature type="transmembrane region" description="Helical" evidence="5">
    <location>
        <begin position="224"/>
        <end position="244"/>
    </location>
</feature>
<dbReference type="SUPFAM" id="SSF103473">
    <property type="entry name" value="MFS general substrate transporter"/>
    <property type="match status" value="1"/>
</dbReference>
<feature type="transmembrane region" description="Helical" evidence="5">
    <location>
        <begin position="139"/>
        <end position="163"/>
    </location>
</feature>
<keyword evidence="4 5" id="KW-0472">Membrane</keyword>
<evidence type="ECO:0000313" key="8">
    <source>
        <dbReference type="Proteomes" id="UP000646365"/>
    </source>
</evidence>
<feature type="transmembrane region" description="Helical" evidence="5">
    <location>
        <begin position="20"/>
        <end position="46"/>
    </location>
</feature>
<comment type="caution">
    <text evidence="7">The sequence shown here is derived from an EMBL/GenBank/DDBJ whole genome shotgun (WGS) entry which is preliminary data.</text>
</comment>
<dbReference type="RefSeq" id="WP_189051255.1">
    <property type="nucleotide sequence ID" value="NZ_BMJQ01000017.1"/>
</dbReference>
<feature type="transmembrane region" description="Helical" evidence="5">
    <location>
        <begin position="169"/>
        <end position="188"/>
    </location>
</feature>
<dbReference type="GO" id="GO:0005886">
    <property type="term" value="C:plasma membrane"/>
    <property type="evidence" value="ECO:0007669"/>
    <property type="project" value="TreeGrafter"/>
</dbReference>
<feature type="transmembrane region" description="Helical" evidence="5">
    <location>
        <begin position="256"/>
        <end position="277"/>
    </location>
</feature>
<evidence type="ECO:0000259" key="6">
    <source>
        <dbReference type="PROSITE" id="PS50850"/>
    </source>
</evidence>
<dbReference type="Proteomes" id="UP000646365">
    <property type="component" value="Unassembled WGS sequence"/>
</dbReference>
<keyword evidence="3 5" id="KW-1133">Transmembrane helix</keyword>
<keyword evidence="7" id="KW-0813">Transport</keyword>
<feature type="transmembrane region" description="Helical" evidence="5">
    <location>
        <begin position="313"/>
        <end position="332"/>
    </location>
</feature>